<dbReference type="InterPro" id="IPR024989">
    <property type="entry name" value="MFS_assoc_dom"/>
</dbReference>
<feature type="transmembrane region" description="Helical" evidence="6">
    <location>
        <begin position="251"/>
        <end position="271"/>
    </location>
</feature>
<feature type="transmembrane region" description="Helical" evidence="6">
    <location>
        <begin position="208"/>
        <end position="230"/>
    </location>
</feature>
<keyword evidence="9" id="KW-1185">Reference proteome</keyword>
<dbReference type="Gene3D" id="1.20.1250.20">
    <property type="entry name" value="MFS general substrate transporter like domains"/>
    <property type="match status" value="3"/>
</dbReference>
<comment type="similarity">
    <text evidence="2">Belongs to the major facilitator superfamily. MFSD6 family.</text>
</comment>
<dbReference type="CDD" id="cd17335">
    <property type="entry name" value="MFS_MFSD6"/>
    <property type="match status" value="1"/>
</dbReference>
<evidence type="ECO:0000256" key="3">
    <source>
        <dbReference type="ARBA" id="ARBA00022692"/>
    </source>
</evidence>
<dbReference type="InterPro" id="IPR036259">
    <property type="entry name" value="MFS_trans_sf"/>
</dbReference>
<dbReference type="PANTHER" id="PTHR16172:SF37">
    <property type="entry name" value="RE36877P"/>
    <property type="match status" value="1"/>
</dbReference>
<evidence type="ECO:0000313" key="8">
    <source>
        <dbReference type="EMBL" id="KAJ6649375.1"/>
    </source>
</evidence>
<feature type="transmembrane region" description="Helical" evidence="6">
    <location>
        <begin position="487"/>
        <end position="506"/>
    </location>
</feature>
<keyword evidence="4 6" id="KW-1133">Transmembrane helix</keyword>
<feature type="domain" description="Major facilitator superfamily (MFS) profile" evidence="7">
    <location>
        <begin position="324"/>
        <end position="535"/>
    </location>
</feature>
<keyword evidence="3 6" id="KW-0812">Transmembrane</keyword>
<dbReference type="PANTHER" id="PTHR16172">
    <property type="entry name" value="MAJOR FACILITATOR SUPERFAMILY DOMAIN-CONTAINING PROTEIN 6-LIKE"/>
    <property type="match status" value="1"/>
</dbReference>
<dbReference type="InterPro" id="IPR020846">
    <property type="entry name" value="MFS_dom"/>
</dbReference>
<comment type="caution">
    <text evidence="8">The sequence shown here is derived from an EMBL/GenBank/DDBJ whole genome shotgun (WGS) entry which is preliminary data.</text>
</comment>
<evidence type="ECO:0000256" key="4">
    <source>
        <dbReference type="ARBA" id="ARBA00022989"/>
    </source>
</evidence>
<sequence length="535" mass="59142">MGKIKINKSLLPIKAHYFFFMAAIGPILPQLPVIAKQLGIPADIMGLITSVLPILYILAKPAVGYLMDYFTSIRKVIFITIILIMTLSYAGFYVVPTLPEHKIPFQDKYVLTFKTTEACNDKEFYTKETLCHSYRPVRCTCDLDSLTGYLRSIDTNDEKRNETNLSTIPDSQLYDLCVQNIDKVINKTCELECHIDESTAPDCVTGTAAFWMFVFFMSLGTIGFNVTNSASDATCFDILGDETMKYGAQRVWGTIGFGLAALISGVAVNLYSSLGLDTIAPPIFIMLIFSSFDVVSVHWLKMPNLSSSESIHKDVVKLLRHRRILIFLIFATLAGILDSFIIYYMFWHLEEVAHEAGFNSSIKLIEGCVVAAECLGGEILFFLISGKILKKIGYVHCLSICFLMYSIRLGLISLLTNPWYLVGIELVMQGCSYALCYTCIVAYASAIAPPGATATVQGLVAGMDDGVGFSIGSLIGGQMYQRLGGALSFRIFSLAAFIICLAHYYLRPATKFDKHEAKGGYSVPADEIKFDTSHS</sequence>
<feature type="transmembrane region" description="Helical" evidence="6">
    <location>
        <begin position="283"/>
        <end position="303"/>
    </location>
</feature>
<dbReference type="OrthoDB" id="10029266at2759"/>
<dbReference type="InterPro" id="IPR051717">
    <property type="entry name" value="MFS_MFSD6"/>
</dbReference>
<name>A0A9Q0SAA4_9DIPT</name>
<accession>A0A9Q0SAA4</accession>
<proteinExistence type="inferred from homology"/>
<feature type="transmembrane region" description="Helical" evidence="6">
    <location>
        <begin position="364"/>
        <end position="385"/>
    </location>
</feature>
<evidence type="ECO:0000256" key="5">
    <source>
        <dbReference type="ARBA" id="ARBA00023136"/>
    </source>
</evidence>
<dbReference type="Proteomes" id="UP001151699">
    <property type="component" value="Chromosome A"/>
</dbReference>
<evidence type="ECO:0000256" key="1">
    <source>
        <dbReference type="ARBA" id="ARBA00004141"/>
    </source>
</evidence>
<feature type="transmembrane region" description="Helical" evidence="6">
    <location>
        <begin position="324"/>
        <end position="344"/>
    </location>
</feature>
<keyword evidence="5 6" id="KW-0472">Membrane</keyword>
<evidence type="ECO:0000313" key="9">
    <source>
        <dbReference type="Proteomes" id="UP001151699"/>
    </source>
</evidence>
<feature type="transmembrane region" description="Helical" evidence="6">
    <location>
        <begin position="76"/>
        <end position="95"/>
    </location>
</feature>
<dbReference type="AlphaFoldDB" id="A0A9Q0SAA4"/>
<gene>
    <name evidence="8" type="primary">Mfsd6_1</name>
    <name evidence="8" type="ORF">Bhyg_04609</name>
</gene>
<feature type="transmembrane region" description="Helical" evidence="6">
    <location>
        <begin position="392"/>
        <end position="415"/>
    </location>
</feature>
<evidence type="ECO:0000256" key="2">
    <source>
        <dbReference type="ARBA" id="ARBA00005241"/>
    </source>
</evidence>
<evidence type="ECO:0000256" key="6">
    <source>
        <dbReference type="SAM" id="Phobius"/>
    </source>
</evidence>
<protein>
    <submittedName>
        <fullName evidence="8">Major facilitator superfamily domain-containing protein 6</fullName>
    </submittedName>
</protein>
<reference evidence="8" key="1">
    <citation type="submission" date="2022-07" db="EMBL/GenBank/DDBJ databases">
        <authorList>
            <person name="Trinca V."/>
            <person name="Uliana J.V.C."/>
            <person name="Torres T.T."/>
            <person name="Ward R.J."/>
            <person name="Monesi N."/>
        </authorList>
    </citation>
    <scope>NUCLEOTIDE SEQUENCE</scope>
    <source>
        <strain evidence="8">HSMRA1968</strain>
        <tissue evidence="8">Whole embryos</tissue>
    </source>
</reference>
<feature type="transmembrane region" description="Helical" evidence="6">
    <location>
        <begin position="15"/>
        <end position="35"/>
    </location>
</feature>
<dbReference type="EMBL" id="WJQU01000001">
    <property type="protein sequence ID" value="KAJ6649375.1"/>
    <property type="molecule type" value="Genomic_DNA"/>
</dbReference>
<dbReference type="GO" id="GO:0022857">
    <property type="term" value="F:transmembrane transporter activity"/>
    <property type="evidence" value="ECO:0007669"/>
    <property type="project" value="InterPro"/>
</dbReference>
<dbReference type="GO" id="GO:0016020">
    <property type="term" value="C:membrane"/>
    <property type="evidence" value="ECO:0007669"/>
    <property type="project" value="UniProtKB-SubCell"/>
</dbReference>
<dbReference type="PROSITE" id="PS50850">
    <property type="entry name" value="MFS"/>
    <property type="match status" value="1"/>
</dbReference>
<dbReference type="SUPFAM" id="SSF103473">
    <property type="entry name" value="MFS general substrate transporter"/>
    <property type="match status" value="1"/>
</dbReference>
<feature type="transmembrane region" description="Helical" evidence="6">
    <location>
        <begin position="47"/>
        <end position="67"/>
    </location>
</feature>
<organism evidence="8 9">
    <name type="scientific">Pseudolycoriella hygida</name>
    <dbReference type="NCBI Taxonomy" id="35572"/>
    <lineage>
        <taxon>Eukaryota</taxon>
        <taxon>Metazoa</taxon>
        <taxon>Ecdysozoa</taxon>
        <taxon>Arthropoda</taxon>
        <taxon>Hexapoda</taxon>
        <taxon>Insecta</taxon>
        <taxon>Pterygota</taxon>
        <taxon>Neoptera</taxon>
        <taxon>Endopterygota</taxon>
        <taxon>Diptera</taxon>
        <taxon>Nematocera</taxon>
        <taxon>Sciaroidea</taxon>
        <taxon>Sciaridae</taxon>
        <taxon>Pseudolycoriella</taxon>
    </lineage>
</organism>
<dbReference type="Pfam" id="PF12832">
    <property type="entry name" value="MFS_1_like"/>
    <property type="match status" value="1"/>
</dbReference>
<comment type="subcellular location">
    <subcellularLocation>
        <location evidence="1">Membrane</location>
        <topology evidence="1">Multi-pass membrane protein</topology>
    </subcellularLocation>
</comment>
<evidence type="ECO:0000259" key="7">
    <source>
        <dbReference type="PROSITE" id="PS50850"/>
    </source>
</evidence>